<proteinExistence type="predicted"/>
<comment type="caution">
    <text evidence="1">The sequence shown here is derived from an EMBL/GenBank/DDBJ whole genome shotgun (WGS) entry which is preliminary data.</text>
</comment>
<dbReference type="GO" id="GO:0003743">
    <property type="term" value="F:translation initiation factor activity"/>
    <property type="evidence" value="ECO:0007669"/>
    <property type="project" value="UniProtKB-KW"/>
</dbReference>
<dbReference type="AlphaFoldDB" id="A0A6P1C8D1"/>
<dbReference type="RefSeq" id="WP_015343561.1">
    <property type="nucleotide sequence ID" value="NZ_JAADZA010000026.1"/>
</dbReference>
<dbReference type="Proteomes" id="UP000471190">
    <property type="component" value="Unassembled WGS sequence"/>
</dbReference>
<keyword evidence="1" id="KW-0396">Initiation factor</keyword>
<sequence>MSDTLVCTSCGLDKTESIVHGGSYILRCAACGEAMVATSFMAMLDSEHDWAAFVDAGPGKVPQPEALVARGPLREISTAIKVSAREGTQIRLILERKN</sequence>
<evidence type="ECO:0000313" key="1">
    <source>
        <dbReference type="EMBL" id="NEV13420.1"/>
    </source>
</evidence>
<protein>
    <submittedName>
        <fullName evidence="1">Eukaryotic translation initiation factor eIF-2-beta/eIF-5 family protein</fullName>
    </submittedName>
</protein>
<organism evidence="1 2">
    <name type="scientific">Rhizobium tropici</name>
    <dbReference type="NCBI Taxonomy" id="398"/>
    <lineage>
        <taxon>Bacteria</taxon>
        <taxon>Pseudomonadati</taxon>
        <taxon>Pseudomonadota</taxon>
        <taxon>Alphaproteobacteria</taxon>
        <taxon>Hyphomicrobiales</taxon>
        <taxon>Rhizobiaceae</taxon>
        <taxon>Rhizobium/Agrobacterium group</taxon>
        <taxon>Rhizobium</taxon>
    </lineage>
</organism>
<accession>A0A6P1C8D1</accession>
<keyword evidence="1" id="KW-0648">Protein biosynthesis</keyword>
<dbReference type="EMBL" id="JAADZA010000026">
    <property type="protein sequence ID" value="NEV13420.1"/>
    <property type="molecule type" value="Genomic_DNA"/>
</dbReference>
<gene>
    <name evidence="1" type="ORF">GXW80_20740</name>
</gene>
<reference evidence="1 2" key="1">
    <citation type="submission" date="2020-02" db="EMBL/GenBank/DDBJ databases">
        <title>Draft genome sequence of Rhizobium tropici.</title>
        <authorList>
            <person name="Khayi S."/>
            <person name="Jemo M."/>
        </authorList>
    </citation>
    <scope>NUCLEOTIDE SEQUENCE [LARGE SCALE GENOMIC DNA]</scope>
    <source>
        <strain evidence="1 2">A12</strain>
    </source>
</reference>
<evidence type="ECO:0000313" key="2">
    <source>
        <dbReference type="Proteomes" id="UP000471190"/>
    </source>
</evidence>
<name>A0A6P1C8D1_RHITR</name>